<dbReference type="Pfam" id="PF00072">
    <property type="entry name" value="Response_reg"/>
    <property type="match status" value="1"/>
</dbReference>
<dbReference type="SUPFAM" id="SSF47384">
    <property type="entry name" value="Homodimeric domain of signal transducing histidine kinase"/>
    <property type="match status" value="1"/>
</dbReference>
<dbReference type="PROSITE" id="PS50109">
    <property type="entry name" value="HIS_KIN"/>
    <property type="match status" value="1"/>
</dbReference>
<gene>
    <name evidence="6" type="ORF">EQG79_09690</name>
</gene>
<dbReference type="RefSeq" id="WP_077921860.1">
    <property type="nucleotide sequence ID" value="NZ_SBLB01000002.1"/>
</dbReference>
<dbReference type="InterPro" id="IPR036097">
    <property type="entry name" value="HisK_dim/P_sf"/>
</dbReference>
<evidence type="ECO:0000256" key="3">
    <source>
        <dbReference type="SAM" id="Coils"/>
    </source>
</evidence>
<dbReference type="InterPro" id="IPR011006">
    <property type="entry name" value="CheY-like_superfamily"/>
</dbReference>
<evidence type="ECO:0000256" key="2">
    <source>
        <dbReference type="PROSITE-ProRule" id="PRU00169"/>
    </source>
</evidence>
<feature type="modified residue" description="4-aspartylphosphate" evidence="2">
    <location>
        <position position="53"/>
    </location>
</feature>
<keyword evidence="1 2" id="KW-0597">Phosphoprotein</keyword>
<evidence type="ECO:0000259" key="5">
    <source>
        <dbReference type="PROSITE" id="PS50110"/>
    </source>
</evidence>
<dbReference type="Pfam" id="PF02518">
    <property type="entry name" value="HATPase_c"/>
    <property type="match status" value="1"/>
</dbReference>
<dbReference type="PANTHER" id="PTHR43547:SF2">
    <property type="entry name" value="HYBRID SIGNAL TRANSDUCTION HISTIDINE KINASE C"/>
    <property type="match status" value="1"/>
</dbReference>
<name>A0A4Q2UKV2_9BACT</name>
<keyword evidence="6" id="KW-0418">Kinase</keyword>
<organism evidence="6 7">
    <name type="scientific">Spirosoma sordidisoli</name>
    <dbReference type="NCBI Taxonomy" id="2502893"/>
    <lineage>
        <taxon>Bacteria</taxon>
        <taxon>Pseudomonadati</taxon>
        <taxon>Bacteroidota</taxon>
        <taxon>Cytophagia</taxon>
        <taxon>Cytophagales</taxon>
        <taxon>Cytophagaceae</taxon>
        <taxon>Spirosoma</taxon>
    </lineage>
</organism>
<proteinExistence type="predicted"/>
<dbReference type="SUPFAM" id="SSF52172">
    <property type="entry name" value="CheY-like"/>
    <property type="match status" value="1"/>
</dbReference>
<feature type="domain" description="Response regulatory" evidence="5">
    <location>
        <begin position="4"/>
        <end position="120"/>
    </location>
</feature>
<comment type="caution">
    <text evidence="6">The sequence shown here is derived from an EMBL/GenBank/DDBJ whole genome shotgun (WGS) entry which is preliminary data.</text>
</comment>
<dbReference type="InterPro" id="IPR005467">
    <property type="entry name" value="His_kinase_dom"/>
</dbReference>
<accession>A0A4Q2UKV2</accession>
<dbReference type="PANTHER" id="PTHR43547">
    <property type="entry name" value="TWO-COMPONENT HISTIDINE KINASE"/>
    <property type="match status" value="1"/>
</dbReference>
<dbReference type="SMART" id="SM00448">
    <property type="entry name" value="REC"/>
    <property type="match status" value="1"/>
</dbReference>
<dbReference type="InterPro" id="IPR036890">
    <property type="entry name" value="HATPase_C_sf"/>
</dbReference>
<dbReference type="GO" id="GO:0000155">
    <property type="term" value="F:phosphorelay sensor kinase activity"/>
    <property type="evidence" value="ECO:0007669"/>
    <property type="project" value="InterPro"/>
</dbReference>
<evidence type="ECO:0000256" key="1">
    <source>
        <dbReference type="ARBA" id="ARBA00022553"/>
    </source>
</evidence>
<dbReference type="SMART" id="SM00387">
    <property type="entry name" value="HATPase_c"/>
    <property type="match status" value="1"/>
</dbReference>
<keyword evidence="6" id="KW-0808">Transferase</keyword>
<dbReference type="Gene3D" id="3.30.565.10">
    <property type="entry name" value="Histidine kinase-like ATPase, C-terminal domain"/>
    <property type="match status" value="1"/>
</dbReference>
<dbReference type="InterPro" id="IPR003594">
    <property type="entry name" value="HATPase_dom"/>
</dbReference>
<dbReference type="Proteomes" id="UP000290407">
    <property type="component" value="Unassembled WGS sequence"/>
</dbReference>
<dbReference type="PROSITE" id="PS50110">
    <property type="entry name" value="RESPONSE_REGULATORY"/>
    <property type="match status" value="1"/>
</dbReference>
<protein>
    <submittedName>
        <fullName evidence="6">Hybrid sensor histidine kinase/response regulator</fullName>
    </submittedName>
</protein>
<dbReference type="CDD" id="cd17574">
    <property type="entry name" value="REC_OmpR"/>
    <property type="match status" value="1"/>
</dbReference>
<evidence type="ECO:0000313" key="7">
    <source>
        <dbReference type="Proteomes" id="UP000290407"/>
    </source>
</evidence>
<evidence type="ECO:0000313" key="6">
    <source>
        <dbReference type="EMBL" id="RYC70133.1"/>
    </source>
</evidence>
<reference evidence="6 7" key="1">
    <citation type="submission" date="2019-01" db="EMBL/GenBank/DDBJ databases">
        <title>Spirosoma flava sp. nov., a propanil-degrading bacterium isolated from herbicide-contaminated soil.</title>
        <authorList>
            <person name="Zhang L."/>
            <person name="Jiang J.-D."/>
        </authorList>
    </citation>
    <scope>NUCLEOTIDE SEQUENCE [LARGE SCALE GENOMIC DNA]</scope>
    <source>
        <strain evidence="6 7">TY50</strain>
    </source>
</reference>
<feature type="domain" description="Histidine kinase" evidence="4">
    <location>
        <begin position="144"/>
        <end position="365"/>
    </location>
</feature>
<sequence length="368" mass="40795">MSTQVLVIEDDAQIRENLAEMLSLHGYEVDTAINGREGISQAMLRPPQLILCDIMMPEVDGYQVLDVIRNNQLTATTPFIFLTAKTENADLRRGMAQGADDYLTKPFTLDNLLSSINSRLQREALRKAELKAQLDNYRHNLASVSVHESNTALTGILGFSSLLVDQHQHFTGDEIATMAHMIKVCGLRLKRSLDNIQLMDSLQHMEPANPTYLFYTSGTCQITQSMVNSCMEAIALRQDRRIDYRLEIEDAPLDLSAESLSTCLTELLDNACKFSAPDQCVTVQGSVQANQYSLTITNQGQPFPAGGLARIGAYTQFDRYQYEQQGFGIGLSITQRMLDLNQGSFTIDSPAPGLTVVVVRLPVHTGRA</sequence>
<evidence type="ECO:0000259" key="4">
    <source>
        <dbReference type="PROSITE" id="PS50109"/>
    </source>
</evidence>
<dbReference type="AlphaFoldDB" id="A0A4Q2UKV2"/>
<feature type="coiled-coil region" evidence="3">
    <location>
        <begin position="113"/>
        <end position="140"/>
    </location>
</feature>
<keyword evidence="3" id="KW-0175">Coiled coil</keyword>
<dbReference type="EMBL" id="SBLB01000002">
    <property type="protein sequence ID" value="RYC70133.1"/>
    <property type="molecule type" value="Genomic_DNA"/>
</dbReference>
<dbReference type="Gene3D" id="3.40.50.2300">
    <property type="match status" value="1"/>
</dbReference>
<keyword evidence="7" id="KW-1185">Reference proteome</keyword>
<dbReference type="SUPFAM" id="SSF55874">
    <property type="entry name" value="ATPase domain of HSP90 chaperone/DNA topoisomerase II/histidine kinase"/>
    <property type="match status" value="1"/>
</dbReference>
<dbReference type="InterPro" id="IPR001789">
    <property type="entry name" value="Sig_transdc_resp-reg_receiver"/>
</dbReference>